<sequence>MYRTDRKSLSVSVLLTVFVELMMKRIIKGDLNLSHLVIAHAAIDRHQKSYGERRQGWPSTYLVRYKNNRVAVEVVTRRQSYVATLMIGARNLSKLCGVSALLP</sequence>
<organism evidence="1 2">
    <name type="scientific">Yersinia pestis bv. Antiqua (strain Antiqua)</name>
    <dbReference type="NCBI Taxonomy" id="360102"/>
    <lineage>
        <taxon>Bacteria</taxon>
        <taxon>Pseudomonadati</taxon>
        <taxon>Pseudomonadota</taxon>
        <taxon>Gammaproteobacteria</taxon>
        <taxon>Enterobacterales</taxon>
        <taxon>Yersiniaceae</taxon>
        <taxon>Yersinia</taxon>
    </lineage>
</organism>
<gene>
    <name evidence="1" type="ordered locus">YPA_1116</name>
</gene>
<dbReference type="Pfam" id="PF13269">
    <property type="entry name" value="DUF4060"/>
    <property type="match status" value="1"/>
</dbReference>
<dbReference type="KEGG" id="ypa:YPA_1116"/>
<evidence type="ECO:0000313" key="1">
    <source>
        <dbReference type="EMBL" id="ABG13083.1"/>
    </source>
</evidence>
<dbReference type="EMBL" id="CP000308">
    <property type="protein sequence ID" value="ABG13083.1"/>
    <property type="molecule type" value="Genomic_DNA"/>
</dbReference>
<evidence type="ECO:0008006" key="3">
    <source>
        <dbReference type="Google" id="ProtNLM"/>
    </source>
</evidence>
<protein>
    <recommendedName>
        <fullName evidence="3">DUF4060 domain-containing protein</fullName>
    </recommendedName>
</protein>
<accession>A0A0H2Y6S5</accession>
<name>A0A0H2Y6S5_YERPA</name>
<dbReference type="AlphaFoldDB" id="A0A0H2Y6S5"/>
<proteinExistence type="predicted"/>
<reference evidence="1 2" key="1">
    <citation type="journal article" date="2006" name="J. Bacteriol.">
        <title>Complete genome sequence of Yersinia pestis strains Antiqua and Nepal516: evidence of gene reduction in an emerging pathogen.</title>
        <authorList>
            <person name="Chain P.S."/>
            <person name="Hu P."/>
            <person name="Malfatti S.A."/>
            <person name="Radnedge L."/>
            <person name="Larimer F."/>
            <person name="Vergez L.M."/>
            <person name="Worsham P."/>
            <person name="Chu M.C."/>
            <person name="Andersen G.L."/>
        </authorList>
    </citation>
    <scope>NUCLEOTIDE SEQUENCE [LARGE SCALE GENOMIC DNA]</scope>
    <source>
        <strain evidence="1 2">Antiqua</strain>
    </source>
</reference>
<dbReference type="InterPro" id="IPR025135">
    <property type="entry name" value="DUF4060"/>
</dbReference>
<evidence type="ECO:0000313" key="2">
    <source>
        <dbReference type="Proteomes" id="UP000001971"/>
    </source>
</evidence>
<dbReference type="Proteomes" id="UP000001971">
    <property type="component" value="Chromosome"/>
</dbReference>